<dbReference type="RefSeq" id="WP_374831818.1">
    <property type="nucleotide sequence ID" value="NZ_JBHEEZ010000011.1"/>
</dbReference>
<reference evidence="6" key="1">
    <citation type="journal article" date="2019" name="Int. J. Syst. Evol. Microbiol.">
        <title>The Global Catalogue of Microorganisms (GCM) 10K type strain sequencing project: providing services to taxonomists for standard genome sequencing and annotation.</title>
        <authorList>
            <consortium name="The Broad Institute Genomics Platform"/>
            <consortium name="The Broad Institute Genome Sequencing Center for Infectious Disease"/>
            <person name="Wu L."/>
            <person name="Ma J."/>
        </authorList>
    </citation>
    <scope>NUCLEOTIDE SEQUENCE [LARGE SCALE GENOMIC DNA]</scope>
    <source>
        <strain evidence="6">CGMCC 1.15731</strain>
    </source>
</reference>
<dbReference type="InterPro" id="IPR000524">
    <property type="entry name" value="Tscrpt_reg_HTH_GntR"/>
</dbReference>
<dbReference type="InterPro" id="IPR036388">
    <property type="entry name" value="WH-like_DNA-bd_sf"/>
</dbReference>
<dbReference type="CDD" id="cd07377">
    <property type="entry name" value="WHTH_GntR"/>
    <property type="match status" value="1"/>
</dbReference>
<evidence type="ECO:0000313" key="6">
    <source>
        <dbReference type="Proteomes" id="UP001596042"/>
    </source>
</evidence>
<evidence type="ECO:0000313" key="5">
    <source>
        <dbReference type="EMBL" id="MFC4624406.1"/>
    </source>
</evidence>
<dbReference type="InterPro" id="IPR036390">
    <property type="entry name" value="WH_DNA-bd_sf"/>
</dbReference>
<organism evidence="5 6">
    <name type="scientific">Daeguia caeni</name>
    <dbReference type="NCBI Taxonomy" id="439612"/>
    <lineage>
        <taxon>Bacteria</taxon>
        <taxon>Pseudomonadati</taxon>
        <taxon>Pseudomonadota</taxon>
        <taxon>Alphaproteobacteria</taxon>
        <taxon>Hyphomicrobiales</taxon>
        <taxon>Brucellaceae</taxon>
        <taxon>Daeguia</taxon>
    </lineage>
</organism>
<dbReference type="PROSITE" id="PS50949">
    <property type="entry name" value="HTH_GNTR"/>
    <property type="match status" value="1"/>
</dbReference>
<protein>
    <submittedName>
        <fullName evidence="5">FadR/GntR family transcriptional regulator</fullName>
    </submittedName>
</protein>
<dbReference type="Gene3D" id="1.10.10.10">
    <property type="entry name" value="Winged helix-like DNA-binding domain superfamily/Winged helix DNA-binding domain"/>
    <property type="match status" value="1"/>
</dbReference>
<keyword evidence="6" id="KW-1185">Reference proteome</keyword>
<dbReference type="PANTHER" id="PTHR43537">
    <property type="entry name" value="TRANSCRIPTIONAL REGULATOR, GNTR FAMILY"/>
    <property type="match status" value="1"/>
</dbReference>
<keyword evidence="2" id="KW-0238">DNA-binding</keyword>
<comment type="caution">
    <text evidence="5">The sequence shown here is derived from an EMBL/GenBank/DDBJ whole genome shotgun (WGS) entry which is preliminary data.</text>
</comment>
<dbReference type="SMART" id="SM00895">
    <property type="entry name" value="FCD"/>
    <property type="match status" value="1"/>
</dbReference>
<keyword evidence="1" id="KW-0805">Transcription regulation</keyword>
<gene>
    <name evidence="5" type="ORF">ACFO1V_04080</name>
</gene>
<dbReference type="PRINTS" id="PR00035">
    <property type="entry name" value="HTHGNTR"/>
</dbReference>
<sequence length="246" mass="27093">MGLLSRIIKGQKRHTSHAAVVDTLGKEILSGTLPEGTILPGDQELSERFGVSRTVLREAMKTLAAKCLIEPKSRVGTRVLGTKNCNFFDPDILFWWIQNGVDAEFVRHLHFTRLALEPETAARAAELAGREDANMIYTLACRLAYPDHTRETAVLADLDFHLAIMELSGNPFIRSSADLIEAALAIAYVVNAPTYQAAAISTLTNEYVKIAQAIATNDPIMARQTMSTAIRLSTQYILDALQRRPA</sequence>
<dbReference type="EMBL" id="JBHSEL010000036">
    <property type="protein sequence ID" value="MFC4624406.1"/>
    <property type="molecule type" value="Genomic_DNA"/>
</dbReference>
<evidence type="ECO:0000256" key="3">
    <source>
        <dbReference type="ARBA" id="ARBA00023163"/>
    </source>
</evidence>
<accession>A0ABV9H5H5</accession>
<proteinExistence type="predicted"/>
<feature type="domain" description="HTH gntR-type" evidence="4">
    <location>
        <begin position="14"/>
        <end position="82"/>
    </location>
</feature>
<dbReference type="Pfam" id="PF00392">
    <property type="entry name" value="GntR"/>
    <property type="match status" value="1"/>
</dbReference>
<dbReference type="InterPro" id="IPR008920">
    <property type="entry name" value="TF_FadR/GntR_C"/>
</dbReference>
<dbReference type="SUPFAM" id="SSF48008">
    <property type="entry name" value="GntR ligand-binding domain-like"/>
    <property type="match status" value="1"/>
</dbReference>
<evidence type="ECO:0000259" key="4">
    <source>
        <dbReference type="PROSITE" id="PS50949"/>
    </source>
</evidence>
<name>A0ABV9H5H5_9HYPH</name>
<dbReference type="InterPro" id="IPR011711">
    <property type="entry name" value="GntR_C"/>
</dbReference>
<keyword evidence="3" id="KW-0804">Transcription</keyword>
<dbReference type="Gene3D" id="1.20.120.530">
    <property type="entry name" value="GntR ligand-binding domain-like"/>
    <property type="match status" value="1"/>
</dbReference>
<dbReference type="SUPFAM" id="SSF46785">
    <property type="entry name" value="Winged helix' DNA-binding domain"/>
    <property type="match status" value="1"/>
</dbReference>
<evidence type="ECO:0000256" key="2">
    <source>
        <dbReference type="ARBA" id="ARBA00023125"/>
    </source>
</evidence>
<dbReference type="Proteomes" id="UP001596042">
    <property type="component" value="Unassembled WGS sequence"/>
</dbReference>
<dbReference type="SMART" id="SM00345">
    <property type="entry name" value="HTH_GNTR"/>
    <property type="match status" value="1"/>
</dbReference>
<dbReference type="Pfam" id="PF07729">
    <property type="entry name" value="FCD"/>
    <property type="match status" value="1"/>
</dbReference>
<evidence type="ECO:0000256" key="1">
    <source>
        <dbReference type="ARBA" id="ARBA00023015"/>
    </source>
</evidence>
<dbReference type="PANTHER" id="PTHR43537:SF44">
    <property type="entry name" value="GNTR FAMILY REGULATORY PROTEIN"/>
    <property type="match status" value="1"/>
</dbReference>